<dbReference type="EMBL" id="PFBB01000031">
    <property type="protein sequence ID" value="PIR88353.1"/>
    <property type="molecule type" value="Genomic_DNA"/>
</dbReference>
<evidence type="ECO:0000313" key="2">
    <source>
        <dbReference type="Proteomes" id="UP000229615"/>
    </source>
</evidence>
<reference evidence="2" key="1">
    <citation type="submission" date="2017-09" db="EMBL/GenBank/DDBJ databases">
        <title>Depth-based differentiation of microbial function through sediment-hosted aquifers and enrichment of novel symbionts in the deep terrestrial subsurface.</title>
        <authorList>
            <person name="Probst A.J."/>
            <person name="Ladd B."/>
            <person name="Jarett J.K."/>
            <person name="Geller-Mcgrath D.E."/>
            <person name="Sieber C.M.K."/>
            <person name="Emerson J.B."/>
            <person name="Anantharaman K."/>
            <person name="Thomas B.C."/>
            <person name="Malmstrom R."/>
            <person name="Stieglmeier M."/>
            <person name="Klingl A."/>
            <person name="Woyke T."/>
            <person name="Ryan C.M."/>
            <person name="Banfield J.F."/>
        </authorList>
    </citation>
    <scope>NUCLEOTIDE SEQUENCE [LARGE SCALE GENOMIC DNA]</scope>
</reference>
<organism evidence="1 2">
    <name type="scientific">Candidatus Harrisonbacteria bacterium CG10_big_fil_rev_8_21_14_0_10_44_23</name>
    <dbReference type="NCBI Taxonomy" id="1974585"/>
    <lineage>
        <taxon>Bacteria</taxon>
        <taxon>Candidatus Harrisoniibacteriota</taxon>
    </lineage>
</organism>
<name>A0A2H0UPP3_9BACT</name>
<proteinExistence type="predicted"/>
<protein>
    <submittedName>
        <fullName evidence="1">Uncharacterized protein</fullName>
    </submittedName>
</protein>
<dbReference type="AlphaFoldDB" id="A0A2H0UPP3"/>
<dbReference type="Proteomes" id="UP000229615">
    <property type="component" value="Unassembled WGS sequence"/>
</dbReference>
<evidence type="ECO:0000313" key="1">
    <source>
        <dbReference type="EMBL" id="PIR88353.1"/>
    </source>
</evidence>
<sequence length="246" mass="27715">MGRLIDIPHAQEHGVYTALASAGITLEQYLCISTDPKVRTAVVDALQAEQEAVQELSWDTGSQIERWLRMYFEQDGLRIRDASVEKAQAARRHGFDRLILMAEGLGTDAHLDSLERQGVPIYRSHSIFDTIVQSVRVPDHLYMLWCRNGVEADEENANLSVAQLEQKDCQTLPERIAHERIHNWETHGHLDLRNVSLCAGSRTRAFVPGVCWDARLLVDAACFDVEYRAPGLRARSAVMVATQSRP</sequence>
<gene>
    <name evidence="1" type="ORF">COU09_02870</name>
</gene>
<comment type="caution">
    <text evidence="1">The sequence shown here is derived from an EMBL/GenBank/DDBJ whole genome shotgun (WGS) entry which is preliminary data.</text>
</comment>
<accession>A0A2H0UPP3</accession>